<keyword evidence="3" id="KW-1185">Reference proteome</keyword>
<dbReference type="EMBL" id="FQUE01000006">
    <property type="protein sequence ID" value="SHF44938.1"/>
    <property type="molecule type" value="Genomic_DNA"/>
</dbReference>
<evidence type="ECO:0000259" key="1">
    <source>
        <dbReference type="Pfam" id="PF00561"/>
    </source>
</evidence>
<proteinExistence type="predicted"/>
<dbReference type="PANTHER" id="PTHR43433:SF5">
    <property type="entry name" value="AB HYDROLASE-1 DOMAIN-CONTAINING PROTEIN"/>
    <property type="match status" value="1"/>
</dbReference>
<dbReference type="InterPro" id="IPR000073">
    <property type="entry name" value="AB_hydrolase_1"/>
</dbReference>
<dbReference type="InterPro" id="IPR029058">
    <property type="entry name" value="AB_hydrolase_fold"/>
</dbReference>
<evidence type="ECO:0000313" key="3">
    <source>
        <dbReference type="Proteomes" id="UP000183987"/>
    </source>
</evidence>
<dbReference type="GO" id="GO:0046503">
    <property type="term" value="P:glycerolipid catabolic process"/>
    <property type="evidence" value="ECO:0007669"/>
    <property type="project" value="TreeGrafter"/>
</dbReference>
<dbReference type="STRING" id="366533.SAMN05444339_106133"/>
<accession>A0A1M5BQW0</accession>
<dbReference type="Gene3D" id="3.40.50.1820">
    <property type="entry name" value="alpha/beta hydrolase"/>
    <property type="match status" value="1"/>
</dbReference>
<dbReference type="RefSeq" id="WP_072857779.1">
    <property type="nucleotide sequence ID" value="NZ_FQUE01000006.1"/>
</dbReference>
<protein>
    <submittedName>
        <fullName evidence="2">Pimeloyl-ACP methyl ester carboxylesterase</fullName>
    </submittedName>
</protein>
<dbReference type="GO" id="GO:0004806">
    <property type="term" value="F:triacylglycerol lipase activity"/>
    <property type="evidence" value="ECO:0007669"/>
    <property type="project" value="TreeGrafter"/>
</dbReference>
<reference evidence="3" key="1">
    <citation type="submission" date="2016-11" db="EMBL/GenBank/DDBJ databases">
        <authorList>
            <person name="Varghese N."/>
            <person name="Submissions S."/>
        </authorList>
    </citation>
    <scope>NUCLEOTIDE SEQUENCE [LARGE SCALE GENOMIC DNA]</scope>
    <source>
        <strain evidence="3">DSM 29326</strain>
    </source>
</reference>
<dbReference type="InterPro" id="IPR050471">
    <property type="entry name" value="AB_hydrolase"/>
</dbReference>
<organism evidence="2 3">
    <name type="scientific">Loktanella atrilutea</name>
    <dbReference type="NCBI Taxonomy" id="366533"/>
    <lineage>
        <taxon>Bacteria</taxon>
        <taxon>Pseudomonadati</taxon>
        <taxon>Pseudomonadota</taxon>
        <taxon>Alphaproteobacteria</taxon>
        <taxon>Rhodobacterales</taxon>
        <taxon>Roseobacteraceae</taxon>
        <taxon>Loktanella</taxon>
    </lineage>
</organism>
<dbReference type="Pfam" id="PF00561">
    <property type="entry name" value="Abhydrolase_1"/>
    <property type="match status" value="1"/>
</dbReference>
<dbReference type="SUPFAM" id="SSF53474">
    <property type="entry name" value="alpha/beta-Hydrolases"/>
    <property type="match status" value="1"/>
</dbReference>
<name>A0A1M5BQW0_LOKAT</name>
<gene>
    <name evidence="2" type="ORF">SAMN05444339_106133</name>
</gene>
<dbReference type="PANTHER" id="PTHR43433">
    <property type="entry name" value="HYDROLASE, ALPHA/BETA FOLD FAMILY PROTEIN"/>
    <property type="match status" value="1"/>
</dbReference>
<evidence type="ECO:0000313" key="2">
    <source>
        <dbReference type="EMBL" id="SHF44938.1"/>
    </source>
</evidence>
<dbReference type="AlphaFoldDB" id="A0A1M5BQW0"/>
<dbReference type="OrthoDB" id="9791366at2"/>
<sequence>MPRFDAPDGTSLYYEEAGDGLPVLALAGLTRNGTDFDHVAPHLSCRLIRLDYRGRGRSDWAAPATYTVPTEAADALALLDHLGLDKAAVLGTSRGGLIAMMLAATAHHRLLGVALNDIGPVIDPAGLKVITGYVGHNPPQKTHAEAADFRARTWAAFKGVPLDRWLAEVAQHYEQTDDGLVIRYDPALATTLGDGKTGMPDLWPIFDATAGLPLAAIRGANSDLLSVATWAEMQRRRPDGIFAEVPDRGHVPFLDERQATDALTRWLEAMQ</sequence>
<feature type="domain" description="AB hydrolase-1" evidence="1">
    <location>
        <begin position="22"/>
        <end position="255"/>
    </location>
</feature>
<dbReference type="Proteomes" id="UP000183987">
    <property type="component" value="Unassembled WGS sequence"/>
</dbReference>